<dbReference type="EMBL" id="JACHBK010000009">
    <property type="protein sequence ID" value="MBB5537493.1"/>
    <property type="molecule type" value="Genomic_DNA"/>
</dbReference>
<accession>A0A7W8UDU0</accession>
<feature type="transmembrane region" description="Helical" evidence="1">
    <location>
        <begin position="47"/>
        <end position="63"/>
    </location>
</feature>
<comment type="caution">
    <text evidence="2">The sequence shown here is derived from an EMBL/GenBank/DDBJ whole genome shotgun (WGS) entry which is preliminary data.</text>
</comment>
<protein>
    <recommendedName>
        <fullName evidence="4">Membrane transporter protein</fullName>
    </recommendedName>
</protein>
<evidence type="ECO:0000313" key="2">
    <source>
        <dbReference type="EMBL" id="MBB5537493.1"/>
    </source>
</evidence>
<organism evidence="2 3">
    <name type="scientific">Rhizobium giardinii</name>
    <dbReference type="NCBI Taxonomy" id="56731"/>
    <lineage>
        <taxon>Bacteria</taxon>
        <taxon>Pseudomonadati</taxon>
        <taxon>Pseudomonadota</taxon>
        <taxon>Alphaproteobacteria</taxon>
        <taxon>Hyphomicrobiales</taxon>
        <taxon>Rhizobiaceae</taxon>
        <taxon>Rhizobium/Agrobacterium group</taxon>
        <taxon>Rhizobium</taxon>
    </lineage>
</organism>
<gene>
    <name evidence="2" type="ORF">GGD55_004209</name>
</gene>
<evidence type="ECO:0000256" key="1">
    <source>
        <dbReference type="SAM" id="Phobius"/>
    </source>
</evidence>
<proteinExistence type="predicted"/>
<dbReference type="AlphaFoldDB" id="A0A7W8UDU0"/>
<evidence type="ECO:0008006" key="4">
    <source>
        <dbReference type="Google" id="ProtNLM"/>
    </source>
</evidence>
<reference evidence="2 3" key="1">
    <citation type="submission" date="2020-08" db="EMBL/GenBank/DDBJ databases">
        <title>Genomic Encyclopedia of Type Strains, Phase IV (KMG-V): Genome sequencing to study the core and pangenomes of soil and plant-associated prokaryotes.</title>
        <authorList>
            <person name="Whitman W."/>
        </authorList>
    </citation>
    <scope>NUCLEOTIDE SEQUENCE [LARGE SCALE GENOMIC DNA]</scope>
    <source>
        <strain evidence="2 3">SEMIA 4084</strain>
    </source>
</reference>
<keyword evidence="1" id="KW-0812">Transmembrane</keyword>
<keyword evidence="1" id="KW-1133">Transmembrane helix</keyword>
<keyword evidence="1" id="KW-0472">Membrane</keyword>
<sequence length="64" mass="6628">MTLTISVTFILTLGWSELGSAIGLILGGILAAPAGALVVKHLPVRPLMIAVALVIIVTSAIRFF</sequence>
<name>A0A7W8UDU0_9HYPH</name>
<evidence type="ECO:0000313" key="3">
    <source>
        <dbReference type="Proteomes" id="UP000585507"/>
    </source>
</evidence>
<keyword evidence="3" id="KW-1185">Reference proteome</keyword>
<dbReference type="Proteomes" id="UP000585507">
    <property type="component" value="Unassembled WGS sequence"/>
</dbReference>